<accession>A0ABU8UVR6</accession>
<dbReference type="Proteomes" id="UP001376459">
    <property type="component" value="Unassembled WGS sequence"/>
</dbReference>
<organism evidence="1 2">
    <name type="scientific">Streptomyces machairae</name>
    <dbReference type="NCBI Taxonomy" id="3134109"/>
    <lineage>
        <taxon>Bacteria</taxon>
        <taxon>Bacillati</taxon>
        <taxon>Actinomycetota</taxon>
        <taxon>Actinomycetes</taxon>
        <taxon>Kitasatosporales</taxon>
        <taxon>Streptomycetaceae</taxon>
        <taxon>Streptomyces</taxon>
    </lineage>
</organism>
<keyword evidence="2" id="KW-1185">Reference proteome</keyword>
<proteinExistence type="predicted"/>
<reference evidence="1 2" key="1">
    <citation type="submission" date="2024-03" db="EMBL/GenBank/DDBJ databases">
        <title>Novel Streptomyces species of biotechnological and ecological value are a feature of Machair soil.</title>
        <authorList>
            <person name="Prole J.R."/>
            <person name="Goodfellow M."/>
            <person name="Allenby N."/>
            <person name="Ward A.C."/>
        </authorList>
    </citation>
    <scope>NUCLEOTIDE SEQUENCE [LARGE SCALE GENOMIC DNA]</scope>
    <source>
        <strain evidence="1 2">MS1.AVA.1</strain>
    </source>
</reference>
<gene>
    <name evidence="1" type="ORF">WKI71_45365</name>
</gene>
<evidence type="ECO:0000313" key="2">
    <source>
        <dbReference type="Proteomes" id="UP001376459"/>
    </source>
</evidence>
<comment type="caution">
    <text evidence="1">The sequence shown here is derived from an EMBL/GenBank/DDBJ whole genome shotgun (WGS) entry which is preliminary data.</text>
</comment>
<sequence length="332" mass="36676">MKGTSQRPDVHYPLITNGLDYLIDVADRLTAEPAGLPDPRALKYAVLHLQAATEVLLKARLQDEHWTLVFKKPETATRTAFDNADFESCTTDEAFTRLTQITGLDLPDKALAAVKKLARDRNALQHYAFTAPAGAVEARAADVLNFLLPFIADHLLPRLDTEQRHDADLMLAAVRGKLARIEAYLKKRRNELRTELKDVTDRTVTCPECEERGTLVLGGDLPNCRFCLKTWDSPEEAVQEYTWQLYGMPDQPHLPGHGDDEVLICPDCEAEALIPAVTAAAPDTPRILCFSCGTDFTDTAFTLCEGGCARPLPADSAELLCPECATLAFNRI</sequence>
<protein>
    <submittedName>
        <fullName evidence="1">Uncharacterized protein</fullName>
    </submittedName>
</protein>
<evidence type="ECO:0000313" key="1">
    <source>
        <dbReference type="EMBL" id="MEJ8673011.1"/>
    </source>
</evidence>
<name>A0ABU8UVR6_9ACTN</name>
<dbReference type="EMBL" id="JBBKAK010000002">
    <property type="protein sequence ID" value="MEJ8673011.1"/>
    <property type="molecule type" value="Genomic_DNA"/>
</dbReference>